<dbReference type="GO" id="GO:0005780">
    <property type="term" value="C:extrinsic component of intraperoxisomal membrane"/>
    <property type="evidence" value="ECO:0007669"/>
    <property type="project" value="InterPro"/>
</dbReference>
<dbReference type="InterPro" id="IPR024758">
    <property type="entry name" value="Inp1"/>
</dbReference>
<dbReference type="Pfam" id="PF12634">
    <property type="entry name" value="Inp1"/>
    <property type="match status" value="1"/>
</dbReference>
<sequence>MESPRPNSPGFAAPRRVFTAPVPPSAPQSAADSQAAGGLVDTLYHHPNVKIVSFTAAARSLSVGPRSAAAPDIEPGSLPWSTQLERTIAVGPFRIYRAPGSVAFLSCGSALQPIMPKSQAWCVDEESSKFVLQIRRPQYWRIEVPVAEEEDLHRAQQLRNVFDAILLFEKTACPFKRSFTVELPERPQTPVRKRPWTPVRRSSTSLPLTPVTPVEIARLHEGTPRGSICLGDLRTVGEARRALSEHARRLEPPAEEPTSKGNSQLRTGLHDDETPSASPVKSPCARGPMAPPHVPVIAAPNPKSREAGVNVPAEAPRFKPPTESAESLQNPETWVSASLPPSPPLSAPGSPRSASPAPRPQAQLTTTASSDKPVTSEVSQTCSAATSGSLREAEYSVATASSPIHDLELSSPRGPLPTQNQFISASTPAEEEPVTLSKSPSSNPPPSSSSAPPASPSPRARRPPIRRATTSSSISPSRRTLSPLPPAADLLTPRRASATAGRASADSGTSTNTTATARTTGTLAAVRRLPMTVIHKTCEILMSPPSHLISLMLNVAARIAAGEWRGLVFGMGEAGERVSVTWDWSDDEFAGQQGRYVGRRGAALGAGRGWATGFDDGDVDWWARGRGRRRRIKMVGAFPESGDEEEDEQEEIGPLDVPRSARSKSPSSPPPAGEEKQAAVESSAPTPADDDAETHNGQDPTPQRDADTDWGVD</sequence>
<dbReference type="Proteomes" id="UP000008181">
    <property type="component" value="Chromosome 3"/>
</dbReference>
<dbReference type="eggNOG" id="ENOG502S7ZC">
    <property type="taxonomic scope" value="Eukaryota"/>
</dbReference>
<organism evidence="7 8">
    <name type="scientific">Thermothielavioides terrestris (strain ATCC 38088 / NRRL 8126)</name>
    <name type="common">Thielavia terrestris</name>
    <dbReference type="NCBI Taxonomy" id="578455"/>
    <lineage>
        <taxon>Eukaryota</taxon>
        <taxon>Fungi</taxon>
        <taxon>Dikarya</taxon>
        <taxon>Ascomycota</taxon>
        <taxon>Pezizomycotina</taxon>
        <taxon>Sordariomycetes</taxon>
        <taxon>Sordariomycetidae</taxon>
        <taxon>Sordariales</taxon>
        <taxon>Chaetomiaceae</taxon>
        <taxon>Thermothielavioides</taxon>
        <taxon>Thermothielavioides terrestris</taxon>
    </lineage>
</organism>
<feature type="compositionally biased region" description="Polar residues" evidence="6">
    <location>
        <begin position="417"/>
        <end position="427"/>
    </location>
</feature>
<dbReference type="EMBL" id="CP003011">
    <property type="protein sequence ID" value="AEO67694.1"/>
    <property type="molecule type" value="Genomic_DNA"/>
</dbReference>
<feature type="compositionally biased region" description="Low complexity" evidence="6">
    <location>
        <begin position="466"/>
        <end position="482"/>
    </location>
</feature>
<keyword evidence="5" id="KW-0472">Membrane</keyword>
<feature type="compositionally biased region" description="Basic and acidic residues" evidence="6">
    <location>
        <begin position="242"/>
        <end position="252"/>
    </location>
</feature>
<comment type="similarity">
    <text evidence="3">Belongs to the INP1 family.</text>
</comment>
<gene>
    <name evidence="7" type="ORF">THITE_2116585</name>
</gene>
<name>G2R6R2_THETT</name>
<proteinExistence type="inferred from homology"/>
<feature type="region of interest" description="Disordered" evidence="6">
    <location>
        <begin position="639"/>
        <end position="713"/>
    </location>
</feature>
<feature type="compositionally biased region" description="Polar residues" evidence="6">
    <location>
        <begin position="324"/>
        <end position="335"/>
    </location>
</feature>
<evidence type="ECO:0000256" key="5">
    <source>
        <dbReference type="ARBA" id="ARBA00023136"/>
    </source>
</evidence>
<evidence type="ECO:0000256" key="1">
    <source>
        <dbReference type="ARBA" id="ARBA00003594"/>
    </source>
</evidence>
<dbReference type="GO" id="GO:0045033">
    <property type="term" value="P:peroxisome inheritance"/>
    <property type="evidence" value="ECO:0007669"/>
    <property type="project" value="InterPro"/>
</dbReference>
<comment type="function">
    <text evidence="1">Required for peroxisome inheritance.</text>
</comment>
<feature type="region of interest" description="Disordered" evidence="6">
    <location>
        <begin position="1"/>
        <end position="34"/>
    </location>
</feature>
<feature type="compositionally biased region" description="Low complexity" evidence="6">
    <location>
        <begin position="494"/>
        <end position="521"/>
    </location>
</feature>
<evidence type="ECO:0000256" key="3">
    <source>
        <dbReference type="ARBA" id="ARBA00010707"/>
    </source>
</evidence>
<evidence type="ECO:0000256" key="4">
    <source>
        <dbReference type="ARBA" id="ARBA00021397"/>
    </source>
</evidence>
<dbReference type="RefSeq" id="XP_003654030.1">
    <property type="nucleotide sequence ID" value="XM_003653982.1"/>
</dbReference>
<feature type="compositionally biased region" description="Acidic residues" evidence="6">
    <location>
        <begin position="641"/>
        <end position="653"/>
    </location>
</feature>
<evidence type="ECO:0000256" key="6">
    <source>
        <dbReference type="SAM" id="MobiDB-lite"/>
    </source>
</evidence>
<protein>
    <recommendedName>
        <fullName evidence="4">Inheritance of peroxisomes protein 1</fullName>
    </recommendedName>
</protein>
<reference evidence="7 8" key="1">
    <citation type="journal article" date="2011" name="Nat. Biotechnol.">
        <title>Comparative genomic analysis of the thermophilic biomass-degrading fungi Myceliophthora thermophila and Thielavia terrestris.</title>
        <authorList>
            <person name="Berka R.M."/>
            <person name="Grigoriev I.V."/>
            <person name="Otillar R."/>
            <person name="Salamov A."/>
            <person name="Grimwood J."/>
            <person name="Reid I."/>
            <person name="Ishmael N."/>
            <person name="John T."/>
            <person name="Darmond C."/>
            <person name="Moisan M.-C."/>
            <person name="Henrissat B."/>
            <person name="Coutinho P.M."/>
            <person name="Lombard V."/>
            <person name="Natvig D.O."/>
            <person name="Lindquist E."/>
            <person name="Schmutz J."/>
            <person name="Lucas S."/>
            <person name="Harris P."/>
            <person name="Powlowski J."/>
            <person name="Bellemare A."/>
            <person name="Taylor D."/>
            <person name="Butler G."/>
            <person name="de Vries R.P."/>
            <person name="Allijn I.E."/>
            <person name="van den Brink J."/>
            <person name="Ushinsky S."/>
            <person name="Storms R."/>
            <person name="Powell A.J."/>
            <person name="Paulsen I.T."/>
            <person name="Elbourne L.D.H."/>
            <person name="Baker S.E."/>
            <person name="Magnuson J."/>
            <person name="LaBoissiere S."/>
            <person name="Clutterbuck A.J."/>
            <person name="Martinez D."/>
            <person name="Wogulis M."/>
            <person name="de Leon A.L."/>
            <person name="Rey M.W."/>
            <person name="Tsang A."/>
        </authorList>
    </citation>
    <scope>NUCLEOTIDE SEQUENCE [LARGE SCALE GENOMIC DNA]</scope>
    <source>
        <strain evidence="8">ATCC 38088 / NRRL 8126</strain>
    </source>
</reference>
<feature type="region of interest" description="Disordered" evidence="6">
    <location>
        <begin position="188"/>
        <end position="207"/>
    </location>
</feature>
<dbReference type="GeneID" id="11516210"/>
<dbReference type="KEGG" id="ttt:THITE_2116585"/>
<feature type="compositionally biased region" description="Low complexity" evidence="6">
    <location>
        <begin position="347"/>
        <end position="356"/>
    </location>
</feature>
<dbReference type="STRING" id="578455.G2R6R2"/>
<dbReference type="HOGENOM" id="CLU_016546_0_0_1"/>
<dbReference type="AlphaFoldDB" id="G2R6R2"/>
<evidence type="ECO:0000256" key="2">
    <source>
        <dbReference type="ARBA" id="ARBA00004421"/>
    </source>
</evidence>
<keyword evidence="8" id="KW-1185">Reference proteome</keyword>
<dbReference type="OrthoDB" id="4097008at2759"/>
<evidence type="ECO:0000313" key="7">
    <source>
        <dbReference type="EMBL" id="AEO67694.1"/>
    </source>
</evidence>
<comment type="subcellular location">
    <subcellularLocation>
        <location evidence="2">Peroxisome membrane</location>
        <topology evidence="2">Peripheral membrane protein</topology>
    </subcellularLocation>
</comment>
<feature type="compositionally biased region" description="Polar residues" evidence="6">
    <location>
        <begin position="362"/>
        <end position="389"/>
    </location>
</feature>
<accession>G2R6R2</accession>
<feature type="region of interest" description="Disordered" evidence="6">
    <location>
        <begin position="242"/>
        <end position="521"/>
    </location>
</feature>
<evidence type="ECO:0000313" key="8">
    <source>
        <dbReference type="Proteomes" id="UP000008181"/>
    </source>
</evidence>